<protein>
    <recommendedName>
        <fullName evidence="3">Ribosomal protein L7/L12 C-terminal domain-containing protein</fullName>
    </recommendedName>
</protein>
<keyword evidence="2" id="KW-1185">Reference proteome</keyword>
<reference evidence="1 2" key="1">
    <citation type="submission" date="2017-12" db="EMBL/GenBank/DDBJ databases">
        <title>Streptomyces populusis sp. nov., a novel endophytic actinobacterium isolated from stems of Populus adenopoda Maxim.</title>
        <authorList>
            <person name="Wang Z."/>
        </authorList>
    </citation>
    <scope>NUCLEOTIDE SEQUENCE [LARGE SCALE GENOMIC DNA]</scope>
    <source>
        <strain evidence="1 2">A249</strain>
    </source>
</reference>
<evidence type="ECO:0000313" key="1">
    <source>
        <dbReference type="EMBL" id="PKT71268.1"/>
    </source>
</evidence>
<accession>A0A2I0SMW5</accession>
<sequence length="123" mass="13477">MLTRDIGQFIDCGRLWWGTESACQSCTVAWCEQDSGSETPEEIRQALLSEHGPARLRLIEPETSPVAVLRALREVHGLTLTKAKALADELKSTGLVGTLVEMELVAAQLRQRSVRAAVETQSC</sequence>
<evidence type="ECO:0008006" key="3">
    <source>
        <dbReference type="Google" id="ProtNLM"/>
    </source>
</evidence>
<dbReference type="OrthoDB" id="3693176at2"/>
<name>A0A2I0SMW5_9ACTN</name>
<dbReference type="Proteomes" id="UP000236178">
    <property type="component" value="Unassembled WGS sequence"/>
</dbReference>
<proteinExistence type="predicted"/>
<gene>
    <name evidence="1" type="ORF">CW362_20315</name>
</gene>
<dbReference type="EMBL" id="PJOS01000037">
    <property type="protein sequence ID" value="PKT71268.1"/>
    <property type="molecule type" value="Genomic_DNA"/>
</dbReference>
<dbReference type="AlphaFoldDB" id="A0A2I0SMW5"/>
<evidence type="ECO:0000313" key="2">
    <source>
        <dbReference type="Proteomes" id="UP000236178"/>
    </source>
</evidence>
<comment type="caution">
    <text evidence="1">The sequence shown here is derived from an EMBL/GenBank/DDBJ whole genome shotgun (WGS) entry which is preliminary data.</text>
</comment>
<organism evidence="1 2">
    <name type="scientific">Streptomyces populi</name>
    <dbReference type="NCBI Taxonomy" id="2058924"/>
    <lineage>
        <taxon>Bacteria</taxon>
        <taxon>Bacillati</taxon>
        <taxon>Actinomycetota</taxon>
        <taxon>Actinomycetes</taxon>
        <taxon>Kitasatosporales</taxon>
        <taxon>Streptomycetaceae</taxon>
        <taxon>Streptomyces</taxon>
    </lineage>
</organism>